<dbReference type="EMBL" id="LR824028">
    <property type="protein sequence ID" value="CAD0205716.1"/>
    <property type="molecule type" value="Genomic_DNA"/>
</dbReference>
<keyword evidence="3" id="KW-1185">Reference proteome</keyword>
<feature type="compositionally biased region" description="Pro residues" evidence="1">
    <location>
        <begin position="118"/>
        <end position="136"/>
    </location>
</feature>
<evidence type="ECO:0000256" key="1">
    <source>
        <dbReference type="SAM" id="MobiDB-lite"/>
    </source>
</evidence>
<organism evidence="2 3">
    <name type="scientific">Chrysodeixis includens</name>
    <name type="common">Soybean looper</name>
    <name type="synonym">Pseudoplusia includens</name>
    <dbReference type="NCBI Taxonomy" id="689277"/>
    <lineage>
        <taxon>Eukaryota</taxon>
        <taxon>Metazoa</taxon>
        <taxon>Ecdysozoa</taxon>
        <taxon>Arthropoda</taxon>
        <taxon>Hexapoda</taxon>
        <taxon>Insecta</taxon>
        <taxon>Pterygota</taxon>
        <taxon>Neoptera</taxon>
        <taxon>Endopterygota</taxon>
        <taxon>Lepidoptera</taxon>
        <taxon>Glossata</taxon>
        <taxon>Ditrysia</taxon>
        <taxon>Noctuoidea</taxon>
        <taxon>Noctuidae</taxon>
        <taxon>Plusiinae</taxon>
        <taxon>Chrysodeixis</taxon>
    </lineage>
</organism>
<gene>
    <name evidence="2" type="ORF">CINC_LOCUS8015</name>
</gene>
<evidence type="ECO:0000313" key="2">
    <source>
        <dbReference type="EMBL" id="CAD0205716.1"/>
    </source>
</evidence>
<accession>A0A9N8KYE1</accession>
<dbReference type="AlphaFoldDB" id="A0A9N8KYE1"/>
<feature type="region of interest" description="Disordered" evidence="1">
    <location>
        <begin position="118"/>
        <end position="156"/>
    </location>
</feature>
<protein>
    <submittedName>
        <fullName evidence="2">Uncharacterized protein</fullName>
    </submittedName>
</protein>
<evidence type="ECO:0000313" key="3">
    <source>
        <dbReference type="Proteomes" id="UP001154114"/>
    </source>
</evidence>
<sequence length="156" mass="16464">MPPAIDRGLHNAVRSPSAGIVSEKTRSTPGAIDPPPPGARPHVTRFARCSCTGKRWRKLGELLECPKPGHHYTSHERTITHHDTMICTQGVFTIEPPKIIINRIVRLWHPTSPPILAPAPTCASPPPPPSPGPPGVSGPAHAPSLVTGFGSTTSAG</sequence>
<reference evidence="2" key="1">
    <citation type="submission" date="2021-12" db="EMBL/GenBank/DDBJ databases">
        <authorList>
            <person name="King R."/>
        </authorList>
    </citation>
    <scope>NUCLEOTIDE SEQUENCE</scope>
</reference>
<proteinExistence type="predicted"/>
<feature type="region of interest" description="Disordered" evidence="1">
    <location>
        <begin position="1"/>
        <end position="42"/>
    </location>
</feature>
<dbReference type="Proteomes" id="UP001154114">
    <property type="component" value="Chromosome 25"/>
</dbReference>
<name>A0A9N8KYE1_CHRIL</name>